<dbReference type="Gene3D" id="4.10.400.10">
    <property type="entry name" value="Low-density Lipoprotein Receptor"/>
    <property type="match status" value="6"/>
</dbReference>
<dbReference type="InterPro" id="IPR036055">
    <property type="entry name" value="LDL_receptor-like_sf"/>
</dbReference>
<dbReference type="SUPFAM" id="SSF57424">
    <property type="entry name" value="LDL receptor-like module"/>
    <property type="match status" value="7"/>
</dbReference>
<dbReference type="OrthoDB" id="10016557at2759"/>
<dbReference type="InterPro" id="IPR018114">
    <property type="entry name" value="TRYPSIN_HIS"/>
</dbReference>
<dbReference type="InterPro" id="IPR043504">
    <property type="entry name" value="Peptidase_S1_PA_chymotrypsin"/>
</dbReference>
<keyword evidence="3" id="KW-0768">Sushi</keyword>
<evidence type="ECO:0000256" key="5">
    <source>
        <dbReference type="ARBA" id="ARBA00022692"/>
    </source>
</evidence>
<reference evidence="23" key="1">
    <citation type="submission" date="2021-03" db="EMBL/GenBank/DDBJ databases">
        <title>Chromosome level genome of the anhydrobiotic midge Polypedilum vanderplanki.</title>
        <authorList>
            <person name="Yoshida Y."/>
            <person name="Kikawada T."/>
            <person name="Gusev O."/>
        </authorList>
    </citation>
    <scope>NUCLEOTIDE SEQUENCE</scope>
    <source>
        <strain evidence="23">NIAS01</strain>
        <tissue evidence="23">Whole body or cell culture</tissue>
    </source>
</reference>
<dbReference type="PROSITE" id="PS01209">
    <property type="entry name" value="LDLRA_1"/>
    <property type="match status" value="1"/>
</dbReference>
<evidence type="ECO:0000313" key="24">
    <source>
        <dbReference type="Proteomes" id="UP001107558"/>
    </source>
</evidence>
<proteinExistence type="inferred from homology"/>
<dbReference type="Gene3D" id="2.40.10.10">
    <property type="entry name" value="Trypsin-like serine proteases"/>
    <property type="match status" value="3"/>
</dbReference>
<dbReference type="Pfam" id="PF00089">
    <property type="entry name" value="Trypsin"/>
    <property type="match status" value="1"/>
</dbReference>
<feature type="disulfide bond" evidence="17">
    <location>
        <begin position="1728"/>
        <end position="1740"/>
    </location>
</feature>
<evidence type="ECO:0000256" key="18">
    <source>
        <dbReference type="PROSITE-ProRule" id="PRU00196"/>
    </source>
</evidence>
<dbReference type="Proteomes" id="UP001107558">
    <property type="component" value="Chromosome 4"/>
</dbReference>
<dbReference type="PANTHER" id="PTHR24270">
    <property type="entry name" value="LOW-DENSITY LIPOPROTEIN RECEPTOR-RELATED"/>
    <property type="match status" value="1"/>
</dbReference>
<gene>
    <name evidence="23" type="ORF">PVAND_014416</name>
</gene>
<comment type="subcellular location">
    <subcellularLocation>
        <location evidence="2">Endomembrane system</location>
    </subcellularLocation>
    <subcellularLocation>
        <location evidence="1">Membrane</location>
        <topology evidence="1">Single-pass membrane protein</topology>
    </subcellularLocation>
</comment>
<dbReference type="EMBL" id="JADBJN010000004">
    <property type="protein sequence ID" value="KAG5666387.1"/>
    <property type="molecule type" value="Genomic_DNA"/>
</dbReference>
<evidence type="ECO:0000256" key="4">
    <source>
        <dbReference type="ARBA" id="ARBA00022670"/>
    </source>
</evidence>
<evidence type="ECO:0000256" key="2">
    <source>
        <dbReference type="ARBA" id="ARBA00004308"/>
    </source>
</evidence>
<keyword evidence="9" id="KW-0353">Hemolymph clotting</keyword>
<feature type="disulfide bond" evidence="17">
    <location>
        <begin position="1299"/>
        <end position="1314"/>
    </location>
</feature>
<dbReference type="PROSITE" id="PS00134">
    <property type="entry name" value="TRYPSIN_HIS"/>
    <property type="match status" value="1"/>
</dbReference>
<keyword evidence="11" id="KW-1133">Transmembrane helix</keyword>
<keyword evidence="5" id="KW-0812">Transmembrane</keyword>
<feature type="disulfide bond" evidence="17">
    <location>
        <begin position="1136"/>
        <end position="1148"/>
    </location>
</feature>
<dbReference type="InterPro" id="IPR002172">
    <property type="entry name" value="LDrepeatLR_classA_rpt"/>
</dbReference>
<dbReference type="InterPro" id="IPR023415">
    <property type="entry name" value="LDLR_class-A_CS"/>
</dbReference>
<feature type="disulfide bond" evidence="17">
    <location>
        <begin position="656"/>
        <end position="671"/>
    </location>
</feature>
<evidence type="ECO:0000256" key="1">
    <source>
        <dbReference type="ARBA" id="ARBA00004167"/>
    </source>
</evidence>
<dbReference type="Pfam" id="PF09342">
    <property type="entry name" value="DUF1986"/>
    <property type="match status" value="1"/>
</dbReference>
<dbReference type="SMART" id="SM00192">
    <property type="entry name" value="LDLa"/>
    <property type="match status" value="8"/>
</dbReference>
<dbReference type="EC" id="3.4.21.84" evidence="16"/>
<dbReference type="InterPro" id="IPR050685">
    <property type="entry name" value="LDLR"/>
</dbReference>
<keyword evidence="10 19" id="KW-0720">Serine protease</keyword>
<keyword evidence="24" id="KW-1185">Reference proteome</keyword>
<dbReference type="GO" id="GO:0005886">
    <property type="term" value="C:plasma membrane"/>
    <property type="evidence" value="ECO:0007669"/>
    <property type="project" value="TreeGrafter"/>
</dbReference>
<evidence type="ECO:0000259" key="21">
    <source>
        <dbReference type="PROSITE" id="PS50240"/>
    </source>
</evidence>
<keyword evidence="8 19" id="KW-0378">Hydrolase</keyword>
<dbReference type="InterPro" id="IPR001190">
    <property type="entry name" value="SRCR"/>
</dbReference>
<dbReference type="GO" id="GO:0004252">
    <property type="term" value="F:serine-type endopeptidase activity"/>
    <property type="evidence" value="ECO:0007669"/>
    <property type="project" value="InterPro"/>
</dbReference>
<evidence type="ECO:0000256" key="9">
    <source>
        <dbReference type="ARBA" id="ARBA00022820"/>
    </source>
</evidence>
<evidence type="ECO:0000256" key="14">
    <source>
        <dbReference type="ARBA" id="ARBA00024195"/>
    </source>
</evidence>
<dbReference type="InterPro" id="IPR001254">
    <property type="entry name" value="Trypsin_dom"/>
</dbReference>
<evidence type="ECO:0000256" key="19">
    <source>
        <dbReference type="RuleBase" id="RU363034"/>
    </source>
</evidence>
<feature type="disulfide bond" evidence="17">
    <location>
        <begin position="1735"/>
        <end position="1753"/>
    </location>
</feature>
<evidence type="ECO:0000256" key="17">
    <source>
        <dbReference type="PROSITE-ProRule" id="PRU00124"/>
    </source>
</evidence>
<evidence type="ECO:0000256" key="12">
    <source>
        <dbReference type="ARBA" id="ARBA00023136"/>
    </source>
</evidence>
<dbReference type="PROSITE" id="PS50240">
    <property type="entry name" value="TRYPSIN_DOM"/>
    <property type="match status" value="1"/>
</dbReference>
<dbReference type="CDD" id="cd00112">
    <property type="entry name" value="LDLa"/>
    <property type="match status" value="7"/>
</dbReference>
<feature type="disulfide bond" evidence="17">
    <location>
        <begin position="1819"/>
        <end position="1834"/>
    </location>
</feature>
<keyword evidence="6" id="KW-0732">Signal</keyword>
<evidence type="ECO:0000256" key="11">
    <source>
        <dbReference type="ARBA" id="ARBA00022989"/>
    </source>
</evidence>
<dbReference type="SMART" id="SM00020">
    <property type="entry name" value="Tryp_SPc"/>
    <property type="match status" value="1"/>
</dbReference>
<evidence type="ECO:0000256" key="13">
    <source>
        <dbReference type="ARBA" id="ARBA00023157"/>
    </source>
</evidence>
<dbReference type="PROSITE" id="PS50068">
    <property type="entry name" value="LDLRA_2"/>
    <property type="match status" value="8"/>
</dbReference>
<dbReference type="PROSITE" id="PS00135">
    <property type="entry name" value="TRYPSIN_SER"/>
    <property type="match status" value="1"/>
</dbReference>
<evidence type="ECO:0000256" key="10">
    <source>
        <dbReference type="ARBA" id="ARBA00022825"/>
    </source>
</evidence>
<dbReference type="SUPFAM" id="SSF50494">
    <property type="entry name" value="Trypsin-like serine proteases"/>
    <property type="match status" value="2"/>
</dbReference>
<sequence length="1965" mass="224625">MLLVLLVFIASLLVTFSVLIFHNAYKASSQITIETNSAQSLGKISCRVKRSLTDNIFNRKQKDSAEDDEDEFEHRDQKFVIKSNLLKRQSHDDITNILRDRLKEVNKNKFEYRRNLQNSIEKFEKKLADTEDFFRDINANMIDDENSLMIAKNLHDMNEELSALDNDIVSLLESSNLIDTTVRKRIRHKRSLNNIQQKFEEVREEFIRCKKSTDGTNKNDCDKVYRKVMNRFKEITRKFQEIEKIVNDMDIVDIKDRNEKDKKKLEEKNSSEQMQTTISEIENSVTSSFFHKTIENDKFIESTISTKKNPFRKSDDKSIENEEEKVQVKLQSAFFDSTEETTACPAMSQLNSFLPNEIKKHPKVIEDLHDFHHFNSKLDQHHPNLNLKIEKRIHGEVNYGIRDIIEDIKDLIEDGLDHYHNEDLHKNSLENNLGATRETSFTSLCQNLNAKIAEQQTPVQNHPHSHFMPVTYSGSFPVTAEASKGTSKVVMNPQYNLNAMPYPVCFMQYPQQYRAPYFYPNVMPMPVINAPTGAFFIPSGRPLTVPTFLSRSNDANNINKEDKNQKAYCTFMPNEQNNLPVYFETSTAATTFHDSNRQQKENDNDTTFNIPTQFDIIYATYPNQIFSLGQSNSYHCDEGKLPCFNSNQCILKSKWCDSVVDCADASDETACSCKARLDKSRICDGFVDCPMASDELGCFGCDKFQYSCFDTINEYESSLRSSLSCYSSVDHCDGFINCKNGRDERDCNIIINQIGTMTAFSSSSSEGILHRNFKGRWYPVCKNPMRWAYEACEIEVGKGEPKITVEIGQINGPFIQPGDNEAEHPEFSDFCQLSGTSLDRESENNLIHVKCIQPKCGISKNFQKLETEIEKRNVDQNMQVQEARIVGGVTARPMEFPFIVAIFKDGKFHCGGSIYNENWIITAAHCCRLFENHYYEIHSGFLRRLSFSPMIQITKVLEVIIHENYDRITMRHDIALMKVENQFKFNKWIRPICMPSQERIGINDWMYGPKPGTVCSALGWGSILERGPEPDELHVVEIPILSKCKHMNDQESGSICAGEAAGLRDACQGDSGGPLVCRSALDSFEWYLAGIVSHGEGCARANEPGVYTRTSLYLDWIDENTNLLKTLPQIKPKSNCPGMNCVWGNQKCITASSKCDRYVDCLGGEDEVECQFNWMNIFGLGNTNIDKNRDIDPNENNAGKKISKKLSKKNLKSDIFRCEKISQIISIDQRCDKHFDCEDGTDEFNCTCRDHLKGQYSKLICDGHIDCADLTDETDCLTCEHSEFSCPLSKKCIKKTQQCDEIIDCKHAEDEHYCLALTDGHSVTLDVNGMPHFHNKGIVAKNIKSKWSIFCDDNESFLTNATSMANDICHILGFKSHKNVRAVNMKSDEVKTMVDARSRHQNGEKITCNFVESCLALEIECLPYTKNPIIPKNLIINDQFTFVPHQNNPRILRPLKTISILKEFEPPWNVEIFSNGDLVNFGFLLEKSWVLTELSILGNDENPLKNNHVVALIGNSKSEINIQSPYEQISTVDCVKKLTETNFMMLHLKNEIKFNRHVMPIFLPNKIDVNETCIAISMNEGRLKSFQLKKDNCKDCYKAINSELDEAEICKDHKNAQGIASIICRSTTSGWYPKGFYQMKQGFCDFITTVTVKSLDNSLHQINKIIENPTCEFCINHSFEIHCKTHRCPLGKCLQPFQVCNKIADCHDASDETTSMCEQRSQSNKTICHHYEFNCHNGKCVEKSKFCNQFDDCGDKSDEPSECTCFDYLKITQANKLCDGIVHCWDRTDENIAYCGNNCNDKMFKCEGTKQCIPHELVCDSRIDCSNGFDERNCHGINKIVGSDGFYEVLQRTYGLWHTKCFPHSTPPDHVVVEELCNQLELNSPKSKPQARLKISEKSIDEINLIPIEFHNAENATKVVLYSKFSPTKISKDFTVHIKTDKPLAKIVKWDENDAKNCYKMEIKC</sequence>
<feature type="disulfide bond" evidence="17">
    <location>
        <begin position="1155"/>
        <end position="1170"/>
    </location>
</feature>
<keyword evidence="4 19" id="KW-0645">Protease</keyword>
<keyword evidence="20" id="KW-0175">Coiled coil</keyword>
<feature type="domain" description="Peptidase S1" evidence="21">
    <location>
        <begin position="885"/>
        <end position="1122"/>
    </location>
</feature>
<feature type="coiled-coil region" evidence="20">
    <location>
        <begin position="102"/>
        <end position="205"/>
    </location>
</feature>
<dbReference type="Pfam" id="PF00057">
    <property type="entry name" value="Ldl_recept_a"/>
    <property type="match status" value="3"/>
</dbReference>
<evidence type="ECO:0000256" key="20">
    <source>
        <dbReference type="SAM" id="Coils"/>
    </source>
</evidence>
<evidence type="ECO:0000256" key="6">
    <source>
        <dbReference type="ARBA" id="ARBA00022729"/>
    </source>
</evidence>
<feature type="disulfide bond" evidence="17">
    <location>
        <begin position="1261"/>
        <end position="1276"/>
    </location>
</feature>
<dbReference type="GO" id="GO:0012505">
    <property type="term" value="C:endomembrane system"/>
    <property type="evidence" value="ECO:0007669"/>
    <property type="project" value="UniProtKB-SubCell"/>
</dbReference>
<accession>A0A9J6BA49</accession>
<keyword evidence="7" id="KW-0677">Repeat</keyword>
<evidence type="ECO:0000256" key="7">
    <source>
        <dbReference type="ARBA" id="ARBA00022737"/>
    </source>
</evidence>
<comment type="caution">
    <text evidence="18">Lacks conserved residue(s) required for the propagation of feature annotation.</text>
</comment>
<evidence type="ECO:0000259" key="22">
    <source>
        <dbReference type="PROSITE" id="PS50287"/>
    </source>
</evidence>
<comment type="catalytic activity">
    <reaction evidence="15">
        <text>Selective cleavage of 103-Arg-|-Ser-104 and 124-Ile-|-Ile-125 bonds in Limulus clotting factor B to form activated factor B. Cleavage of -Pro-Arg-|-Xaa- bonds in synthetic substrates.</text>
        <dbReference type="EC" id="3.4.21.84"/>
    </reaction>
</comment>
<dbReference type="InterPro" id="IPR033116">
    <property type="entry name" value="TRYPSIN_SER"/>
</dbReference>
<name>A0A9J6BA49_POLVA</name>
<keyword evidence="13 17" id="KW-1015">Disulfide bond</keyword>
<dbReference type="GO" id="GO:0016192">
    <property type="term" value="P:vesicle-mediated transport"/>
    <property type="evidence" value="ECO:0007669"/>
    <property type="project" value="UniProtKB-ARBA"/>
</dbReference>
<dbReference type="CDD" id="cd00190">
    <property type="entry name" value="Tryp_SPc"/>
    <property type="match status" value="1"/>
</dbReference>
<dbReference type="FunFam" id="2.40.10.10:FF:000120">
    <property type="entry name" value="Putative serine protease"/>
    <property type="match status" value="1"/>
</dbReference>
<protein>
    <recommendedName>
        <fullName evidence="16">limulus clotting factor C</fullName>
        <ecNumber evidence="16">3.4.21.84</ecNumber>
    </recommendedName>
</protein>
<feature type="disulfide bond" evidence="17">
    <location>
        <begin position="732"/>
        <end position="747"/>
    </location>
</feature>
<evidence type="ECO:0000313" key="23">
    <source>
        <dbReference type="EMBL" id="KAG5666387.1"/>
    </source>
</evidence>
<dbReference type="GO" id="GO:0042381">
    <property type="term" value="P:hemolymph coagulation"/>
    <property type="evidence" value="ECO:0007669"/>
    <property type="project" value="UniProtKB-KW"/>
</dbReference>
<evidence type="ECO:0000256" key="15">
    <source>
        <dbReference type="ARBA" id="ARBA00052079"/>
    </source>
</evidence>
<dbReference type="GO" id="GO:0006508">
    <property type="term" value="P:proteolysis"/>
    <property type="evidence" value="ECO:0007669"/>
    <property type="project" value="UniProtKB-KW"/>
</dbReference>
<dbReference type="InterPro" id="IPR015420">
    <property type="entry name" value="Peptidase_S1A_nudel"/>
</dbReference>
<evidence type="ECO:0000256" key="16">
    <source>
        <dbReference type="ARBA" id="ARBA00066707"/>
    </source>
</evidence>
<dbReference type="PROSITE" id="PS50287">
    <property type="entry name" value="SRCR_2"/>
    <property type="match status" value="1"/>
</dbReference>
<dbReference type="InterPro" id="IPR009003">
    <property type="entry name" value="Peptidase_S1_PA"/>
</dbReference>
<keyword evidence="12" id="KW-0472">Membrane</keyword>
<dbReference type="PANTHER" id="PTHR24270:SF61">
    <property type="entry name" value="EGF-LIKE DOMAIN-CONTAINING PROTEIN"/>
    <property type="match status" value="1"/>
</dbReference>
<comment type="caution">
    <text evidence="23">The sequence shown here is derived from an EMBL/GenBank/DDBJ whole genome shotgun (WGS) entry which is preliminary data.</text>
</comment>
<evidence type="ECO:0000256" key="3">
    <source>
        <dbReference type="ARBA" id="ARBA00022659"/>
    </source>
</evidence>
<feature type="domain" description="SRCR" evidence="22">
    <location>
        <begin position="1315"/>
        <end position="1374"/>
    </location>
</feature>
<organism evidence="23 24">
    <name type="scientific">Polypedilum vanderplanki</name>
    <name type="common">Sleeping chironomid midge</name>
    <dbReference type="NCBI Taxonomy" id="319348"/>
    <lineage>
        <taxon>Eukaryota</taxon>
        <taxon>Metazoa</taxon>
        <taxon>Ecdysozoa</taxon>
        <taxon>Arthropoda</taxon>
        <taxon>Hexapoda</taxon>
        <taxon>Insecta</taxon>
        <taxon>Pterygota</taxon>
        <taxon>Neoptera</taxon>
        <taxon>Endopterygota</taxon>
        <taxon>Diptera</taxon>
        <taxon>Nematocera</taxon>
        <taxon>Chironomoidea</taxon>
        <taxon>Chironomidae</taxon>
        <taxon>Chironominae</taxon>
        <taxon>Polypedilum</taxon>
        <taxon>Polypedilum</taxon>
    </lineage>
</organism>
<dbReference type="PRINTS" id="PR00261">
    <property type="entry name" value="LDLRECEPTOR"/>
</dbReference>
<comment type="similarity">
    <text evidence="14">Belongs to the peptidase S1 family. CLIP subfamily.</text>
</comment>
<evidence type="ECO:0000256" key="8">
    <source>
        <dbReference type="ARBA" id="ARBA00022801"/>
    </source>
</evidence>